<comment type="caution">
    <text evidence="1">The sequence shown here is derived from an EMBL/GenBank/DDBJ whole genome shotgun (WGS) entry which is preliminary data.</text>
</comment>
<reference evidence="2" key="1">
    <citation type="journal article" date="2016" name="Nat. Biotechnol.">
        <title>Sequencing wild and cultivated cassava and related species reveals extensive interspecific hybridization and genetic diversity.</title>
        <authorList>
            <person name="Bredeson J.V."/>
            <person name="Lyons J.B."/>
            <person name="Prochnik S.E."/>
            <person name="Wu G.A."/>
            <person name="Ha C.M."/>
            <person name="Edsinger-Gonzales E."/>
            <person name="Grimwood J."/>
            <person name="Schmutz J."/>
            <person name="Rabbi I.Y."/>
            <person name="Egesi C."/>
            <person name="Nauluvula P."/>
            <person name="Lebot V."/>
            <person name="Ndunguru J."/>
            <person name="Mkamilo G."/>
            <person name="Bart R.S."/>
            <person name="Setter T.L."/>
            <person name="Gleadow R.M."/>
            <person name="Kulakow P."/>
            <person name="Ferguson M.E."/>
            <person name="Rounsley S."/>
            <person name="Rokhsar D.S."/>
        </authorList>
    </citation>
    <scope>NUCLEOTIDE SEQUENCE [LARGE SCALE GENOMIC DNA]</scope>
    <source>
        <strain evidence="2">cv. AM560-2</strain>
    </source>
</reference>
<protein>
    <submittedName>
        <fullName evidence="1">Uncharacterized protein</fullName>
    </submittedName>
</protein>
<keyword evidence="2" id="KW-1185">Reference proteome</keyword>
<organism evidence="1 2">
    <name type="scientific">Manihot esculenta</name>
    <name type="common">Cassava</name>
    <name type="synonym">Jatropha manihot</name>
    <dbReference type="NCBI Taxonomy" id="3983"/>
    <lineage>
        <taxon>Eukaryota</taxon>
        <taxon>Viridiplantae</taxon>
        <taxon>Streptophyta</taxon>
        <taxon>Embryophyta</taxon>
        <taxon>Tracheophyta</taxon>
        <taxon>Spermatophyta</taxon>
        <taxon>Magnoliopsida</taxon>
        <taxon>eudicotyledons</taxon>
        <taxon>Gunneridae</taxon>
        <taxon>Pentapetalae</taxon>
        <taxon>rosids</taxon>
        <taxon>fabids</taxon>
        <taxon>Malpighiales</taxon>
        <taxon>Euphorbiaceae</taxon>
        <taxon>Crotonoideae</taxon>
        <taxon>Manihoteae</taxon>
        <taxon>Manihot</taxon>
    </lineage>
</organism>
<sequence>MPQHQYQSKARISRPQLSLPLPVCLQPACLSPRLCYCAAGIRRRSGITIMIDKYFTKLPKNSEPLN</sequence>
<evidence type="ECO:0000313" key="2">
    <source>
        <dbReference type="Proteomes" id="UP000091857"/>
    </source>
</evidence>
<dbReference type="Proteomes" id="UP000091857">
    <property type="component" value="Chromosome 15"/>
</dbReference>
<dbReference type="EMBL" id="CM004401">
    <property type="protein sequence ID" value="KAG8637885.1"/>
    <property type="molecule type" value="Genomic_DNA"/>
</dbReference>
<evidence type="ECO:0000313" key="1">
    <source>
        <dbReference type="EMBL" id="KAG8637885.1"/>
    </source>
</evidence>
<name>A0ACB7GCD5_MANES</name>
<gene>
    <name evidence="1" type="ORF">MANES_15G177580v8</name>
</gene>
<accession>A0ACB7GCD5</accession>
<proteinExistence type="predicted"/>